<sequence>MRYVAIDSNIFVSSLDPGDVFHNECYPIFERLLREEFNAICSCLVLVETVCVISRRLNYEKIATDVYNELASLSSIQWIDITSEIAARACLLGIETTLKGGDAIILQTARKFAIPLVTKDKRDKK</sequence>
<organism evidence="2 3">
    <name type="scientific">Candidatus Magnetobacterium casense</name>
    <dbReference type="NCBI Taxonomy" id="1455061"/>
    <lineage>
        <taxon>Bacteria</taxon>
        <taxon>Pseudomonadati</taxon>
        <taxon>Nitrospirota</taxon>
        <taxon>Thermodesulfovibrionia</taxon>
        <taxon>Thermodesulfovibrionales</taxon>
        <taxon>Candidatus Magnetobacteriaceae</taxon>
        <taxon>Candidatus Magnetobacterium</taxon>
    </lineage>
</organism>
<dbReference type="Pfam" id="PF01850">
    <property type="entry name" value="PIN"/>
    <property type="match status" value="1"/>
</dbReference>
<dbReference type="InterPro" id="IPR029060">
    <property type="entry name" value="PIN-like_dom_sf"/>
</dbReference>
<comment type="caution">
    <text evidence="2">The sequence shown here is derived from an EMBL/GenBank/DDBJ whole genome shotgun (WGS) entry which is preliminary data.</text>
</comment>
<reference evidence="2 3" key="1">
    <citation type="journal article" date="2020" name="J Geophys Res Biogeosci">
        <title>Magnetotaxis as an Adaptation to Enable Bacterial Shuttling of Microbial Sulfur and Sulfur Cycling Across Aquatic Oxic#Anoxic Interfaces.</title>
        <authorList>
            <person name="Li J."/>
            <person name="Liu P."/>
            <person name="Wang J."/>
            <person name="Roberts A.P."/>
            <person name="Pan Y."/>
        </authorList>
    </citation>
    <scope>NUCLEOTIDE SEQUENCE [LARGE SCALE GENOMIC DNA]</scope>
    <source>
        <strain evidence="2 3">MYR-1_YQ</strain>
    </source>
</reference>
<evidence type="ECO:0000313" key="2">
    <source>
        <dbReference type="EMBL" id="MBV6341592.1"/>
    </source>
</evidence>
<feature type="domain" description="PIN" evidence="1">
    <location>
        <begin position="5"/>
        <end position="122"/>
    </location>
</feature>
<keyword evidence="3" id="KW-1185">Reference proteome</keyword>
<name>A0ABS6RY70_9BACT</name>
<dbReference type="Proteomes" id="UP001196980">
    <property type="component" value="Unassembled WGS sequence"/>
</dbReference>
<dbReference type="Gene3D" id="3.40.50.1010">
    <property type="entry name" value="5'-nuclease"/>
    <property type="match status" value="1"/>
</dbReference>
<dbReference type="SUPFAM" id="SSF88723">
    <property type="entry name" value="PIN domain-like"/>
    <property type="match status" value="1"/>
</dbReference>
<dbReference type="RefSeq" id="WP_218252225.1">
    <property type="nucleotide sequence ID" value="NZ_JABXWD010000125.1"/>
</dbReference>
<evidence type="ECO:0000259" key="1">
    <source>
        <dbReference type="Pfam" id="PF01850"/>
    </source>
</evidence>
<protein>
    <submittedName>
        <fullName evidence="2">PIN domain-containing protein</fullName>
    </submittedName>
</protein>
<accession>A0ABS6RY70</accession>
<evidence type="ECO:0000313" key="3">
    <source>
        <dbReference type="Proteomes" id="UP001196980"/>
    </source>
</evidence>
<dbReference type="EMBL" id="JABXWD010000125">
    <property type="protein sequence ID" value="MBV6341592.1"/>
    <property type="molecule type" value="Genomic_DNA"/>
</dbReference>
<proteinExistence type="predicted"/>
<gene>
    <name evidence="2" type="ORF">HWQ67_08335</name>
</gene>
<dbReference type="InterPro" id="IPR002716">
    <property type="entry name" value="PIN_dom"/>
</dbReference>